<evidence type="ECO:0000259" key="1">
    <source>
        <dbReference type="Pfam" id="PF00534"/>
    </source>
</evidence>
<dbReference type="RefSeq" id="WP_135796234.1">
    <property type="nucleotide sequence ID" value="NZ_CP032096.1"/>
</dbReference>
<dbReference type="Proteomes" id="UP000296201">
    <property type="component" value="Chromosome"/>
</dbReference>
<dbReference type="InterPro" id="IPR028098">
    <property type="entry name" value="Glyco_trans_4-like_N"/>
</dbReference>
<organism evidence="3 4">
    <name type="scientific">Hydrogenovibrio crunogenus</name>
    <dbReference type="NCBI Taxonomy" id="39765"/>
    <lineage>
        <taxon>Bacteria</taxon>
        <taxon>Pseudomonadati</taxon>
        <taxon>Pseudomonadota</taxon>
        <taxon>Gammaproteobacteria</taxon>
        <taxon>Thiotrichales</taxon>
        <taxon>Piscirickettsiaceae</taxon>
        <taxon>Hydrogenovibrio</taxon>
    </lineage>
</organism>
<dbReference type="EC" id="2.4.1.-" evidence="3"/>
<evidence type="ECO:0000313" key="3">
    <source>
        <dbReference type="EMBL" id="QBZ83635.1"/>
    </source>
</evidence>
<dbReference type="SUPFAM" id="SSF53756">
    <property type="entry name" value="UDP-Glycosyltransferase/glycogen phosphorylase"/>
    <property type="match status" value="1"/>
</dbReference>
<evidence type="ECO:0000259" key="2">
    <source>
        <dbReference type="Pfam" id="PF13439"/>
    </source>
</evidence>
<dbReference type="AlphaFoldDB" id="A0A4P7P1C6"/>
<dbReference type="InterPro" id="IPR001296">
    <property type="entry name" value="Glyco_trans_1"/>
</dbReference>
<gene>
    <name evidence="3" type="primary">mgtA_2</name>
    <name evidence="3" type="ORF">GHNINEIG_01696</name>
</gene>
<dbReference type="EMBL" id="CP032096">
    <property type="protein sequence ID" value="QBZ83635.1"/>
    <property type="molecule type" value="Genomic_DNA"/>
</dbReference>
<protein>
    <submittedName>
        <fullName evidence="3">GDP-mannose-dependent alpha-mannosyltransferase</fullName>
        <ecNumber evidence="3">2.4.1.-</ecNumber>
    </submittedName>
</protein>
<dbReference type="OrthoDB" id="9802525at2"/>
<name>A0A4P7P1C6_9GAMM</name>
<keyword evidence="3" id="KW-0328">Glycosyltransferase</keyword>
<dbReference type="InterPro" id="IPR050194">
    <property type="entry name" value="Glycosyltransferase_grp1"/>
</dbReference>
<dbReference type="Pfam" id="PF00534">
    <property type="entry name" value="Glycos_transf_1"/>
    <property type="match status" value="1"/>
</dbReference>
<reference evidence="3 4" key="1">
    <citation type="submission" date="2018-08" db="EMBL/GenBank/DDBJ databases">
        <title>Horizontal acquisition of hydrogen conversion ability and other habitat adaptations in Hydrogenovibrio crunogenus strains.</title>
        <authorList>
            <person name="Gonnella G."/>
            <person name="Adam N."/>
            <person name="Perner M."/>
        </authorList>
    </citation>
    <scope>NUCLEOTIDE SEQUENCE [LARGE SCALE GENOMIC DNA]</scope>
    <source>
        <strain evidence="3 4">SP-41</strain>
    </source>
</reference>
<keyword evidence="4" id="KW-1185">Reference proteome</keyword>
<feature type="domain" description="Glycosyl transferase family 1" evidence="1">
    <location>
        <begin position="199"/>
        <end position="357"/>
    </location>
</feature>
<dbReference type="PANTHER" id="PTHR45947">
    <property type="entry name" value="SULFOQUINOVOSYL TRANSFERASE SQD2"/>
    <property type="match status" value="1"/>
</dbReference>
<dbReference type="Pfam" id="PF13439">
    <property type="entry name" value="Glyco_transf_4"/>
    <property type="match status" value="1"/>
</dbReference>
<dbReference type="GO" id="GO:0016757">
    <property type="term" value="F:glycosyltransferase activity"/>
    <property type="evidence" value="ECO:0007669"/>
    <property type="project" value="UniProtKB-KW"/>
</dbReference>
<dbReference type="Gene3D" id="3.40.50.2000">
    <property type="entry name" value="Glycogen Phosphorylase B"/>
    <property type="match status" value="2"/>
</dbReference>
<dbReference type="PANTHER" id="PTHR45947:SF3">
    <property type="entry name" value="SULFOQUINOVOSYL TRANSFERASE SQD2"/>
    <property type="match status" value="1"/>
</dbReference>
<accession>A0A4P7P1C6</accession>
<proteinExistence type="predicted"/>
<sequence length="381" mass="44147">MKVCLFTDTLGDLNGVSRFIQDMGEQANQHPEFNFQLHIATSTSKPIPDTSYIHNLPYRFKVAMPFYQELDLVLPCRKAIRQFLIDQQPDHVHISTPGPFGWAAKKEAEKLSIPLFGTYHTDFPAYLYDLTRSNWVKKQTDKTMTRFYQNFEHIFSRSDTYLDILQKDLKLSKNKTSTLFPGTHLQRFHPDYQTPSIWKKFNLSPQRLKILYVGRINIEKNIPFLLEVWQTLYQKNPDLKADLILVGEGRYRKWANKMRPFHIHFLGPIQGQALSELYASSDCFIFPSTTDTLGQVIMEAQASGIGCLVSDKGGPQSLLHENSGQVIEANNTQAWVNALQKVITQEEIRHLWTNNSRPNAEQYDIVKSFQQFRHQHLTEIL</sequence>
<evidence type="ECO:0000313" key="4">
    <source>
        <dbReference type="Proteomes" id="UP000296201"/>
    </source>
</evidence>
<feature type="domain" description="Glycosyltransferase subfamily 4-like N-terminal" evidence="2">
    <location>
        <begin position="14"/>
        <end position="187"/>
    </location>
</feature>
<keyword evidence="3" id="KW-0808">Transferase</keyword>